<comment type="domain">
    <text evidence="5">The PRC barrel domain binds ribosomal protein uS19.</text>
</comment>
<dbReference type="PANTHER" id="PTHR33692">
    <property type="entry name" value="RIBOSOME MATURATION FACTOR RIMM"/>
    <property type="match status" value="1"/>
</dbReference>
<feature type="domain" description="Ribosome maturation factor RimM PRC barrel" evidence="7">
    <location>
        <begin position="97"/>
        <end position="164"/>
    </location>
</feature>
<comment type="function">
    <text evidence="5">An accessory protein needed during the final step in the assembly of 30S ribosomal subunit, possibly for assembly of the head region. Essential for efficient processing of 16S rRNA. May be needed both before and after RbfA during the maturation of 16S rRNA. It has affinity for free ribosomal 30S subunits but not for 70S ribosomes.</text>
</comment>
<evidence type="ECO:0000256" key="5">
    <source>
        <dbReference type="HAMAP-Rule" id="MF_00014"/>
    </source>
</evidence>
<dbReference type="EMBL" id="JEOB01000001">
    <property type="protein sequence ID" value="EXM40759.1"/>
    <property type="molecule type" value="Genomic_DNA"/>
</dbReference>
<dbReference type="GO" id="GO:0005737">
    <property type="term" value="C:cytoplasm"/>
    <property type="evidence" value="ECO:0007669"/>
    <property type="project" value="UniProtKB-SubCell"/>
</dbReference>
<evidence type="ECO:0000259" key="7">
    <source>
        <dbReference type="Pfam" id="PF24986"/>
    </source>
</evidence>
<dbReference type="InterPro" id="IPR036976">
    <property type="entry name" value="RimM_N_sf"/>
</dbReference>
<comment type="subunit">
    <text evidence="5">Binds ribosomal protein uS19.</text>
</comment>
<keyword evidence="2 5" id="KW-0690">Ribosome biogenesis</keyword>
<dbReference type="Pfam" id="PF24986">
    <property type="entry name" value="PRC_RimM"/>
    <property type="match status" value="1"/>
</dbReference>
<keyword evidence="9" id="KW-1185">Reference proteome</keyword>
<keyword evidence="4 5" id="KW-0143">Chaperone</keyword>
<dbReference type="Pfam" id="PF01782">
    <property type="entry name" value="RimM"/>
    <property type="match status" value="1"/>
</dbReference>
<feature type="domain" description="RimM N-terminal" evidence="6">
    <location>
        <begin position="8"/>
        <end position="86"/>
    </location>
</feature>
<dbReference type="Gene3D" id="2.40.30.60">
    <property type="entry name" value="RimM"/>
    <property type="match status" value="1"/>
</dbReference>
<sequence length="173" mass="19530">MMNKLLEAGKIVSVFGLKGEVKVQPWCDTPDFLCEFDTLYYKSGTPVEVERARVQKNIVVMKIKGVDSVEEAQKIRNRVLYLDREDVELDEDTYFVQDLIGLKVIDLNSGREYGVLTEVSETGANDVYHIKSENGKMYYIPAIPSVIAETDVEGGVMKITPLEGLFDDAEEIR</sequence>
<comment type="subcellular location">
    <subcellularLocation>
        <location evidence="5">Cytoplasm</location>
    </subcellularLocation>
</comment>
<keyword evidence="3 5" id="KW-0698">rRNA processing</keyword>
<evidence type="ECO:0000256" key="2">
    <source>
        <dbReference type="ARBA" id="ARBA00022517"/>
    </source>
</evidence>
<protein>
    <recommendedName>
        <fullName evidence="5">Ribosome maturation factor RimM</fullName>
    </recommendedName>
</protein>
<dbReference type="GO" id="GO:0006364">
    <property type="term" value="P:rRNA processing"/>
    <property type="evidence" value="ECO:0007669"/>
    <property type="project" value="UniProtKB-UniRule"/>
</dbReference>
<dbReference type="Gene3D" id="2.30.30.240">
    <property type="entry name" value="PRC-barrel domain"/>
    <property type="match status" value="1"/>
</dbReference>
<dbReference type="SUPFAM" id="SSF50346">
    <property type="entry name" value="PRC-barrel domain"/>
    <property type="match status" value="1"/>
</dbReference>
<dbReference type="InterPro" id="IPR011961">
    <property type="entry name" value="RimM"/>
</dbReference>
<dbReference type="GO" id="GO:0042274">
    <property type="term" value="P:ribosomal small subunit biogenesis"/>
    <property type="evidence" value="ECO:0007669"/>
    <property type="project" value="UniProtKB-UniRule"/>
</dbReference>
<organism evidence="8 9">
    <name type="scientific">Ruminococcus albus SY3</name>
    <dbReference type="NCBI Taxonomy" id="1341156"/>
    <lineage>
        <taxon>Bacteria</taxon>
        <taxon>Bacillati</taxon>
        <taxon>Bacillota</taxon>
        <taxon>Clostridia</taxon>
        <taxon>Eubacteriales</taxon>
        <taxon>Oscillospiraceae</taxon>
        <taxon>Ruminococcus</taxon>
    </lineage>
</organism>
<evidence type="ECO:0000256" key="3">
    <source>
        <dbReference type="ARBA" id="ARBA00022552"/>
    </source>
</evidence>
<dbReference type="SUPFAM" id="SSF50447">
    <property type="entry name" value="Translation proteins"/>
    <property type="match status" value="1"/>
</dbReference>
<dbReference type="InterPro" id="IPR056792">
    <property type="entry name" value="PRC_RimM"/>
</dbReference>
<comment type="similarity">
    <text evidence="5">Belongs to the RimM family.</text>
</comment>
<keyword evidence="1 5" id="KW-0963">Cytoplasm</keyword>
<name>A0A011UJB3_RUMAL</name>
<dbReference type="Proteomes" id="UP000021369">
    <property type="component" value="Unassembled WGS sequence"/>
</dbReference>
<dbReference type="NCBIfam" id="TIGR02273">
    <property type="entry name" value="16S_RimM"/>
    <property type="match status" value="1"/>
</dbReference>
<dbReference type="AlphaFoldDB" id="A0A011UJB3"/>
<evidence type="ECO:0000313" key="9">
    <source>
        <dbReference type="Proteomes" id="UP000021369"/>
    </source>
</evidence>
<dbReference type="GO" id="GO:0005840">
    <property type="term" value="C:ribosome"/>
    <property type="evidence" value="ECO:0007669"/>
    <property type="project" value="InterPro"/>
</dbReference>
<gene>
    <name evidence="5" type="primary">rimM</name>
    <name evidence="8" type="ORF">RASY3_03345</name>
</gene>
<dbReference type="HAMAP" id="MF_00014">
    <property type="entry name" value="Ribosome_mat_RimM"/>
    <property type="match status" value="1"/>
</dbReference>
<dbReference type="PATRIC" id="fig|1341156.4.peg.391"/>
<dbReference type="PANTHER" id="PTHR33692:SF1">
    <property type="entry name" value="RIBOSOME MATURATION FACTOR RIMM"/>
    <property type="match status" value="1"/>
</dbReference>
<proteinExistence type="inferred from homology"/>
<evidence type="ECO:0000259" key="6">
    <source>
        <dbReference type="Pfam" id="PF01782"/>
    </source>
</evidence>
<dbReference type="InterPro" id="IPR002676">
    <property type="entry name" value="RimM_N"/>
</dbReference>
<dbReference type="InterPro" id="IPR009000">
    <property type="entry name" value="Transl_B-barrel_sf"/>
</dbReference>
<dbReference type="GO" id="GO:0043022">
    <property type="term" value="F:ribosome binding"/>
    <property type="evidence" value="ECO:0007669"/>
    <property type="project" value="InterPro"/>
</dbReference>
<evidence type="ECO:0000256" key="4">
    <source>
        <dbReference type="ARBA" id="ARBA00023186"/>
    </source>
</evidence>
<reference evidence="8 9" key="1">
    <citation type="submission" date="2013-06" db="EMBL/GenBank/DDBJ databases">
        <title>Rumen cellulosomics: divergent fiber-degrading strategies revealed by comparative genome-wide analysis of six Ruminococcal strains.</title>
        <authorList>
            <person name="Dassa B."/>
            <person name="Borovok I."/>
            <person name="Lamed R."/>
            <person name="Flint H."/>
            <person name="Yeoman C.J."/>
            <person name="White B."/>
            <person name="Bayer E.A."/>
        </authorList>
    </citation>
    <scope>NUCLEOTIDE SEQUENCE [LARGE SCALE GENOMIC DNA]</scope>
    <source>
        <strain evidence="8 9">SY3</strain>
    </source>
</reference>
<dbReference type="InterPro" id="IPR011033">
    <property type="entry name" value="PRC_barrel-like_sf"/>
</dbReference>
<comment type="caution">
    <text evidence="8">The sequence shown here is derived from an EMBL/GenBank/DDBJ whole genome shotgun (WGS) entry which is preliminary data.</text>
</comment>
<accession>A0A011UJB3</accession>
<evidence type="ECO:0000256" key="1">
    <source>
        <dbReference type="ARBA" id="ARBA00022490"/>
    </source>
</evidence>
<evidence type="ECO:0000313" key="8">
    <source>
        <dbReference type="EMBL" id="EXM40759.1"/>
    </source>
</evidence>